<dbReference type="PATRIC" id="fig|1389415.4.peg.4031"/>
<protein>
    <submittedName>
        <fullName evidence="1">Uncharacterized protein</fullName>
    </submittedName>
</protein>
<evidence type="ECO:0000313" key="1">
    <source>
        <dbReference type="EMBL" id="ERT11308.1"/>
    </source>
</evidence>
<proteinExistence type="predicted"/>
<dbReference type="RefSeq" id="WP_023045875.1">
    <property type="nucleotide sequence ID" value="NZ_AXDT01000207.1"/>
</dbReference>
<dbReference type="PROSITE" id="PS51257">
    <property type="entry name" value="PROKAR_LIPOPROTEIN"/>
    <property type="match status" value="1"/>
</dbReference>
<gene>
    <name evidence="1" type="ORF">O185_20145</name>
</gene>
<organism evidence="1 2">
    <name type="scientific">Photorhabdus temperata J3</name>
    <dbReference type="NCBI Taxonomy" id="1389415"/>
    <lineage>
        <taxon>Bacteria</taxon>
        <taxon>Pseudomonadati</taxon>
        <taxon>Pseudomonadota</taxon>
        <taxon>Gammaproteobacteria</taxon>
        <taxon>Enterobacterales</taxon>
        <taxon>Morganellaceae</taxon>
        <taxon>Photorhabdus</taxon>
    </lineage>
</organism>
<dbReference type="AlphaFoldDB" id="U7QTV2"/>
<reference evidence="1 2" key="1">
    <citation type="submission" date="2013-10" db="EMBL/GenBank/DDBJ databases">
        <title>Whole Genome Shotgun Sequence of Photorhabdus temperata J3.</title>
        <authorList>
            <person name="Park G.-S."/>
            <person name="Hong S.-J."/>
            <person name="Shin J.-H."/>
        </authorList>
    </citation>
    <scope>NUCLEOTIDE SEQUENCE [LARGE SCALE GENOMIC DNA]</scope>
    <source>
        <strain evidence="1 2">J3</strain>
    </source>
</reference>
<name>U7QTV2_PHOTE</name>
<sequence>MIQRYDLGDLGHWLPGLCACGLLAPRFRLVGRHGTLMRVGSIFVNPTELSAGLAFPVQWLIGNHAGGGEYIHVLAEGDVNQVRGHLMQHKMLNQVVSGGMLQLEIIPTPAGQFRRHPQSGKTPLVLDSRT</sequence>
<keyword evidence="2" id="KW-1185">Reference proteome</keyword>
<evidence type="ECO:0000313" key="2">
    <source>
        <dbReference type="Proteomes" id="UP000017133"/>
    </source>
</evidence>
<accession>U7QTV2</accession>
<comment type="caution">
    <text evidence="1">The sequence shown here is derived from an EMBL/GenBank/DDBJ whole genome shotgun (WGS) entry which is preliminary data.</text>
</comment>
<dbReference type="EMBL" id="AXDT01000207">
    <property type="protein sequence ID" value="ERT11308.1"/>
    <property type="molecule type" value="Genomic_DNA"/>
</dbReference>
<dbReference type="Proteomes" id="UP000017133">
    <property type="component" value="Unassembled WGS sequence"/>
</dbReference>